<dbReference type="STRING" id="648757.Rvan_3550"/>
<dbReference type="PANTHER" id="PTHR30024">
    <property type="entry name" value="ALIPHATIC SULFONATES-BINDING PROTEIN-RELATED"/>
    <property type="match status" value="1"/>
</dbReference>
<dbReference type="Gene3D" id="3.40.190.10">
    <property type="entry name" value="Periplasmic binding protein-like II"/>
    <property type="match status" value="2"/>
</dbReference>
<proteinExistence type="predicted"/>
<dbReference type="HOGENOM" id="CLU_028871_12_2_5"/>
<dbReference type="SUPFAM" id="SSF53850">
    <property type="entry name" value="Periplasmic binding protein-like II"/>
    <property type="match status" value="1"/>
</dbReference>
<dbReference type="KEGG" id="rva:Rvan_3550"/>
<dbReference type="EMBL" id="CP002292">
    <property type="protein sequence ID" value="ADP72728.1"/>
    <property type="molecule type" value="Genomic_DNA"/>
</dbReference>
<gene>
    <name evidence="2" type="ordered locus">Rvan_3550</name>
</gene>
<name>E3I4Q6_RHOVT</name>
<dbReference type="PANTHER" id="PTHR30024:SF21">
    <property type="entry name" value="ABC TRANSPORTER SUBSTRATE-BINDING PROTEIN"/>
    <property type="match status" value="1"/>
</dbReference>
<evidence type="ECO:0000259" key="1">
    <source>
        <dbReference type="Pfam" id="PF09084"/>
    </source>
</evidence>
<dbReference type="AlphaFoldDB" id="E3I4Q6"/>
<dbReference type="Proteomes" id="UP000001399">
    <property type="component" value="Chromosome"/>
</dbReference>
<keyword evidence="3" id="KW-1185">Reference proteome</keyword>
<protein>
    <submittedName>
        <fullName evidence="2">Putative ABC transporter (Substrate-binding protein)</fullName>
    </submittedName>
</protein>
<organism evidence="2 3">
    <name type="scientific">Rhodomicrobium vannielii (strain ATCC 17100 / DSM 162 / LMG 4299 / NCIMB 10020 / ATH 3.1.1)</name>
    <dbReference type="NCBI Taxonomy" id="648757"/>
    <lineage>
        <taxon>Bacteria</taxon>
        <taxon>Pseudomonadati</taxon>
        <taxon>Pseudomonadota</taxon>
        <taxon>Alphaproteobacteria</taxon>
        <taxon>Hyphomicrobiales</taxon>
        <taxon>Hyphomicrobiaceae</taxon>
        <taxon>Rhodomicrobium</taxon>
    </lineage>
</organism>
<evidence type="ECO:0000313" key="2">
    <source>
        <dbReference type="EMBL" id="ADP72728.1"/>
    </source>
</evidence>
<dbReference type="InterPro" id="IPR015168">
    <property type="entry name" value="SsuA/THI5"/>
</dbReference>
<evidence type="ECO:0000313" key="3">
    <source>
        <dbReference type="Proteomes" id="UP000001399"/>
    </source>
</evidence>
<accession>E3I4Q6</accession>
<dbReference type="Pfam" id="PF09084">
    <property type="entry name" value="NMT1"/>
    <property type="match status" value="1"/>
</dbReference>
<reference evidence="3" key="1">
    <citation type="journal article" date="2011" name="J. Bacteriol.">
        <title>Genome sequences of eight morphologically diverse alphaproteobacteria.</title>
        <authorList>
            <consortium name="US DOE Joint Genome Institute"/>
            <person name="Brown P.J."/>
            <person name="Kysela D.T."/>
            <person name="Buechlein A."/>
            <person name="Hemmerich C."/>
            <person name="Brun Y.V."/>
        </authorList>
    </citation>
    <scope>NUCLEOTIDE SEQUENCE [LARGE SCALE GENOMIC DNA]</scope>
    <source>
        <strain evidence="3">ATCC 17100 / ATH 3.1.1 / DSM 162 / LMG 4299</strain>
    </source>
</reference>
<sequence>MTCNMPSLNHFSCSIAKFLSVFLLIMVPAVVFCSGSGLAKAEPIVIRIGYPGLGVDNRPFAYGGIAAIAHAERYIEKEFENDQHIKVEWTLFRGAGPAVNEAFASGQLDFSAGLGDLPAIVHRSNGIKTKWLAQSDVHTPIFLAVRKGVEVNRIEDLVGRKIAQFRGTNLQLAADRVLAAHGLTEKNIKFINLDFAGSVAALLSGNIDGAFGGVEVLELKRRGIIDIPYDTKDDKPEFSRAAGLYVTEEFEAKHPELVQRVVNAYVRAARWGADEANREALNDVYAKSGIPAQSFREYFSGQKLADRLNPLIDDFVIERYRDQARRALDYGLLRRPVEIESWIDRRYLERALAEQHLETYWPRSKADGTKLTEAAASAGSKAQ</sequence>
<feature type="domain" description="SsuA/THI5-like" evidence="1">
    <location>
        <begin position="97"/>
        <end position="271"/>
    </location>
</feature>
<dbReference type="eggNOG" id="COG0715">
    <property type="taxonomic scope" value="Bacteria"/>
</dbReference>